<gene>
    <name evidence="1" type="ORF">PENTCL1PPCAC_13930</name>
</gene>
<reference evidence="1" key="1">
    <citation type="submission" date="2023-10" db="EMBL/GenBank/DDBJ databases">
        <title>Genome assembly of Pristionchus species.</title>
        <authorList>
            <person name="Yoshida K."/>
            <person name="Sommer R.J."/>
        </authorList>
    </citation>
    <scope>NUCLEOTIDE SEQUENCE</scope>
    <source>
        <strain evidence="1">RS0144</strain>
    </source>
</reference>
<dbReference type="EMBL" id="BTSX01000004">
    <property type="protein sequence ID" value="GMS91755.1"/>
    <property type="molecule type" value="Genomic_DNA"/>
</dbReference>
<name>A0AAV5TFE2_9BILA</name>
<accession>A0AAV5TFE2</accession>
<organism evidence="1 2">
    <name type="scientific">Pristionchus entomophagus</name>
    <dbReference type="NCBI Taxonomy" id="358040"/>
    <lineage>
        <taxon>Eukaryota</taxon>
        <taxon>Metazoa</taxon>
        <taxon>Ecdysozoa</taxon>
        <taxon>Nematoda</taxon>
        <taxon>Chromadorea</taxon>
        <taxon>Rhabditida</taxon>
        <taxon>Rhabditina</taxon>
        <taxon>Diplogasteromorpha</taxon>
        <taxon>Diplogasteroidea</taxon>
        <taxon>Neodiplogasteridae</taxon>
        <taxon>Pristionchus</taxon>
    </lineage>
</organism>
<sequence>SEDKPLPTVVSGSRSGMCSIAIVDPFIEAMGEALKEVVTDIASLRRDNIMESLDNLEQRIPDDEDAKLALTEFLPHMEKYGHVLLDFYEETGLSPEEFKPFGDQLVEMFKREPESMVFEEQRVTLEGFGRKLKAYLLEMALNISSKTHEKVRTDSTAFMRKVGVERLEDMKQPLLIKTRALSHLLLIVHQIGEDEGETDEQFQEKCADDLESVVSDTMFRINRSCCRLIQAMLPNA</sequence>
<protein>
    <submittedName>
        <fullName evidence="1">Uncharacterized protein</fullName>
    </submittedName>
</protein>
<proteinExistence type="predicted"/>
<evidence type="ECO:0000313" key="2">
    <source>
        <dbReference type="Proteomes" id="UP001432027"/>
    </source>
</evidence>
<dbReference type="AlphaFoldDB" id="A0AAV5TFE2"/>
<dbReference type="Proteomes" id="UP001432027">
    <property type="component" value="Unassembled WGS sequence"/>
</dbReference>
<feature type="non-terminal residue" evidence="1">
    <location>
        <position position="1"/>
    </location>
</feature>
<comment type="caution">
    <text evidence="1">The sequence shown here is derived from an EMBL/GenBank/DDBJ whole genome shotgun (WGS) entry which is preliminary data.</text>
</comment>
<keyword evidence="2" id="KW-1185">Reference proteome</keyword>
<evidence type="ECO:0000313" key="1">
    <source>
        <dbReference type="EMBL" id="GMS91755.1"/>
    </source>
</evidence>